<evidence type="ECO:0000256" key="1">
    <source>
        <dbReference type="SAM" id="MobiDB-lite"/>
    </source>
</evidence>
<dbReference type="RefSeq" id="XP_013322975.1">
    <property type="nucleotide sequence ID" value="XM_013467521.1"/>
</dbReference>
<feature type="signal peptide" evidence="2">
    <location>
        <begin position="1"/>
        <end position="22"/>
    </location>
</feature>
<evidence type="ECO:0000313" key="3">
    <source>
        <dbReference type="EMBL" id="KKA16363.1"/>
    </source>
</evidence>
<evidence type="ECO:0000256" key="2">
    <source>
        <dbReference type="SAM" id="SignalP"/>
    </source>
</evidence>
<proteinExistence type="predicted"/>
<reference evidence="3 4" key="1">
    <citation type="submission" date="2015-04" db="EMBL/GenBank/DDBJ databases">
        <authorList>
            <person name="Heijne W.H."/>
            <person name="Fedorova N.D."/>
            <person name="Nierman W.C."/>
            <person name="Vollebregt A.W."/>
            <person name="Zhao Z."/>
            <person name="Wu L."/>
            <person name="Kumar M."/>
            <person name="Stam H."/>
            <person name="van den Berg M.A."/>
            <person name="Pel H.J."/>
        </authorList>
    </citation>
    <scope>NUCLEOTIDE SEQUENCE [LARGE SCALE GENOMIC DNA]</scope>
    <source>
        <strain evidence="3 4">CBS 393.64</strain>
    </source>
</reference>
<feature type="region of interest" description="Disordered" evidence="1">
    <location>
        <begin position="121"/>
        <end position="142"/>
    </location>
</feature>
<keyword evidence="2" id="KW-0732">Signal</keyword>
<dbReference type="Proteomes" id="UP000053958">
    <property type="component" value="Unassembled WGS sequence"/>
</dbReference>
<gene>
    <name evidence="3" type="ORF">T310_10059</name>
</gene>
<dbReference type="AlphaFoldDB" id="A0A0F4YFH3"/>
<organism evidence="3 4">
    <name type="scientific">Rasamsonia emersonii (strain ATCC 16479 / CBS 393.64 / IMI 116815)</name>
    <dbReference type="NCBI Taxonomy" id="1408163"/>
    <lineage>
        <taxon>Eukaryota</taxon>
        <taxon>Fungi</taxon>
        <taxon>Dikarya</taxon>
        <taxon>Ascomycota</taxon>
        <taxon>Pezizomycotina</taxon>
        <taxon>Eurotiomycetes</taxon>
        <taxon>Eurotiomycetidae</taxon>
        <taxon>Eurotiales</taxon>
        <taxon>Trichocomaceae</taxon>
        <taxon>Rasamsonia</taxon>
    </lineage>
</organism>
<dbReference type="EMBL" id="LASV01000785">
    <property type="protein sequence ID" value="KKA16363.1"/>
    <property type="molecule type" value="Genomic_DNA"/>
</dbReference>
<comment type="caution">
    <text evidence="3">The sequence shown here is derived from an EMBL/GenBank/DDBJ whole genome shotgun (WGS) entry which is preliminary data.</text>
</comment>
<protein>
    <recommendedName>
        <fullName evidence="5">Secreted protein</fullName>
    </recommendedName>
</protein>
<name>A0A0F4YFH3_RASE3</name>
<evidence type="ECO:0008006" key="5">
    <source>
        <dbReference type="Google" id="ProtNLM"/>
    </source>
</evidence>
<accession>A0A0F4YFH3</accession>
<dbReference type="GeneID" id="25313119"/>
<feature type="chain" id="PRO_5002481488" description="Secreted protein" evidence="2">
    <location>
        <begin position="23"/>
        <end position="142"/>
    </location>
</feature>
<keyword evidence="4" id="KW-1185">Reference proteome</keyword>
<evidence type="ECO:0000313" key="4">
    <source>
        <dbReference type="Proteomes" id="UP000053958"/>
    </source>
</evidence>
<sequence length="142" mass="15746">MICMDFLPSAWILLVGLPSCRPLDQLLPAPALMLRAKARDASQCLVLRLDRQVRVAHETLPQEVDAVSDMHRRGHHGEIMLVELRALHDGIVQDPEALPNPVLIFPAVNRNSAAVRPRTYIPDSAAGGRQQRPISPGRWLDA</sequence>